<dbReference type="SUPFAM" id="SSF53686">
    <property type="entry name" value="Tryptophan synthase beta subunit-like PLP-dependent enzymes"/>
    <property type="match status" value="1"/>
</dbReference>
<dbReference type="PANTHER" id="PTHR48078">
    <property type="entry name" value="THREONINE DEHYDRATASE, MITOCHONDRIAL-RELATED"/>
    <property type="match status" value="1"/>
</dbReference>
<evidence type="ECO:0000313" key="11">
    <source>
        <dbReference type="Proteomes" id="UP000199659"/>
    </source>
</evidence>
<dbReference type="EC" id="4.3.1.19" evidence="4"/>
<dbReference type="FunFam" id="3.40.50.1100:FF:000007">
    <property type="entry name" value="L-threonine dehydratase catabolic TdcB"/>
    <property type="match status" value="1"/>
</dbReference>
<evidence type="ECO:0000256" key="3">
    <source>
        <dbReference type="ARBA" id="ARBA00010869"/>
    </source>
</evidence>
<keyword evidence="5" id="KW-0663">Pyridoxal phosphate</keyword>
<dbReference type="InterPro" id="IPR036052">
    <property type="entry name" value="TrpB-like_PALP_sf"/>
</dbReference>
<dbReference type="PROSITE" id="PS51671">
    <property type="entry name" value="ACT"/>
    <property type="match status" value="1"/>
</dbReference>
<evidence type="ECO:0000256" key="1">
    <source>
        <dbReference type="ARBA" id="ARBA00001274"/>
    </source>
</evidence>
<dbReference type="GO" id="GO:0006565">
    <property type="term" value="P:L-serine catabolic process"/>
    <property type="evidence" value="ECO:0007669"/>
    <property type="project" value="TreeGrafter"/>
</dbReference>
<name>A0A1I6KFW9_9FIRM</name>
<dbReference type="InterPro" id="IPR002912">
    <property type="entry name" value="ACT_dom"/>
</dbReference>
<dbReference type="InterPro" id="IPR044561">
    <property type="entry name" value="ACT_ThrD-II-like"/>
</dbReference>
<dbReference type="PANTHER" id="PTHR48078:SF6">
    <property type="entry name" value="L-THREONINE DEHYDRATASE CATABOLIC TDCB"/>
    <property type="match status" value="1"/>
</dbReference>
<comment type="cofactor">
    <cofactor evidence="2">
        <name>pyridoxal 5'-phosphate</name>
        <dbReference type="ChEBI" id="CHEBI:597326"/>
    </cofactor>
</comment>
<dbReference type="InterPro" id="IPR001926">
    <property type="entry name" value="TrpB-like_PALP"/>
</dbReference>
<dbReference type="CDD" id="cd04886">
    <property type="entry name" value="ACT_ThrD-II-like"/>
    <property type="match status" value="1"/>
</dbReference>
<dbReference type="GO" id="GO:0004794">
    <property type="term" value="F:threonine deaminase activity"/>
    <property type="evidence" value="ECO:0007669"/>
    <property type="project" value="UniProtKB-EC"/>
</dbReference>
<evidence type="ECO:0000256" key="4">
    <source>
        <dbReference type="ARBA" id="ARBA00012096"/>
    </source>
</evidence>
<dbReference type="OrthoDB" id="9811476at2"/>
<evidence type="ECO:0000256" key="8">
    <source>
        <dbReference type="ARBA" id="ARBA00031427"/>
    </source>
</evidence>
<feature type="domain" description="ACT" evidence="9">
    <location>
        <begin position="325"/>
        <end position="406"/>
    </location>
</feature>
<proteinExistence type="inferred from homology"/>
<evidence type="ECO:0000256" key="2">
    <source>
        <dbReference type="ARBA" id="ARBA00001933"/>
    </source>
</evidence>
<dbReference type="GO" id="GO:0009097">
    <property type="term" value="P:isoleucine biosynthetic process"/>
    <property type="evidence" value="ECO:0007669"/>
    <property type="project" value="TreeGrafter"/>
</dbReference>
<reference evidence="10 11" key="1">
    <citation type="submission" date="2016-10" db="EMBL/GenBank/DDBJ databases">
        <authorList>
            <person name="de Groot N.N."/>
        </authorList>
    </citation>
    <scope>NUCLEOTIDE SEQUENCE [LARGE SCALE GENOMIC DNA]</scope>
    <source>
        <strain evidence="10 11">743A</strain>
    </source>
</reference>
<evidence type="ECO:0000259" key="9">
    <source>
        <dbReference type="PROSITE" id="PS51671"/>
    </source>
</evidence>
<dbReference type="Pfam" id="PF00291">
    <property type="entry name" value="PALP"/>
    <property type="match status" value="1"/>
</dbReference>
<dbReference type="InterPro" id="IPR005789">
    <property type="entry name" value="Thr_deHydtase_catblc"/>
</dbReference>
<dbReference type="GO" id="GO:0003941">
    <property type="term" value="F:L-serine ammonia-lyase activity"/>
    <property type="evidence" value="ECO:0007669"/>
    <property type="project" value="TreeGrafter"/>
</dbReference>
<evidence type="ECO:0000313" key="10">
    <source>
        <dbReference type="EMBL" id="SFR90129.1"/>
    </source>
</evidence>
<sequence length="406" mass="43981">MLTLEKFEEASEVVKKVILRTKLVYSEHFSSVSGNKVYLKPENMQYTGAYKVRGAFYKISTLKEEERKRGLIAASAGNHAQGVAYAAKVFGAKAVIVMPTTTPLIKVNRTKAYGAEVILYGDVYDDACSYALKLAEENGYTFIHPFDDEAVATGQGTIAMEIFKDLPTVDIILVPIGGGGLATGVSALAKLLNPNIKIIGVEPAGANCMQESIKAGKVVSLSHVNTIADGTAVKTPGSAVFPYIQANIDEIITVEDEELIVSFLDMMENHKMVVENAGLLTVAALKHLKCRNKKVVSILSGGNMDVITIASVVQNGLIERGRVFTVSVLLPDRPGELVKVANVIAEEKGNIIRLDHNQFVSINRNAQVELTITMEAFGHSHKEQIVNALKKNGFDAKVVMPKGMYQ</sequence>
<dbReference type="STRING" id="37658.SAMN05661086_02386"/>
<dbReference type="CDD" id="cd01562">
    <property type="entry name" value="Thr-dehyd"/>
    <property type="match status" value="1"/>
</dbReference>
<dbReference type="FunFam" id="3.40.50.1100:FF:000005">
    <property type="entry name" value="Threonine dehydratase catabolic"/>
    <property type="match status" value="1"/>
</dbReference>
<dbReference type="SUPFAM" id="SSF55021">
    <property type="entry name" value="ACT-like"/>
    <property type="match status" value="1"/>
</dbReference>
<dbReference type="EMBL" id="FOYZ01000009">
    <property type="protein sequence ID" value="SFR90129.1"/>
    <property type="molecule type" value="Genomic_DNA"/>
</dbReference>
<dbReference type="RefSeq" id="WP_092561061.1">
    <property type="nucleotide sequence ID" value="NZ_FOYZ01000009.1"/>
</dbReference>
<dbReference type="Gene3D" id="3.30.70.260">
    <property type="match status" value="1"/>
</dbReference>
<comment type="catalytic activity">
    <reaction evidence="1">
        <text>L-threonine = 2-oxobutanoate + NH4(+)</text>
        <dbReference type="Rhea" id="RHEA:22108"/>
        <dbReference type="ChEBI" id="CHEBI:16763"/>
        <dbReference type="ChEBI" id="CHEBI:28938"/>
        <dbReference type="ChEBI" id="CHEBI:57926"/>
        <dbReference type="EC" id="4.3.1.19"/>
    </reaction>
</comment>
<dbReference type="InterPro" id="IPR050147">
    <property type="entry name" value="Ser/Thr_Dehydratase"/>
</dbReference>
<keyword evidence="11" id="KW-1185">Reference proteome</keyword>
<evidence type="ECO:0000256" key="6">
    <source>
        <dbReference type="ARBA" id="ARBA00023239"/>
    </source>
</evidence>
<gene>
    <name evidence="10" type="ORF">SAMN05661086_02386</name>
</gene>
<dbReference type="AlphaFoldDB" id="A0A1I6KFW9"/>
<dbReference type="GO" id="GO:0006567">
    <property type="term" value="P:L-threonine catabolic process"/>
    <property type="evidence" value="ECO:0007669"/>
    <property type="project" value="InterPro"/>
</dbReference>
<dbReference type="Proteomes" id="UP000199659">
    <property type="component" value="Unassembled WGS sequence"/>
</dbReference>
<organism evidence="10 11">
    <name type="scientific">Anaeromicropila populeti</name>
    <dbReference type="NCBI Taxonomy" id="37658"/>
    <lineage>
        <taxon>Bacteria</taxon>
        <taxon>Bacillati</taxon>
        <taxon>Bacillota</taxon>
        <taxon>Clostridia</taxon>
        <taxon>Lachnospirales</taxon>
        <taxon>Lachnospiraceae</taxon>
        <taxon>Anaeromicropila</taxon>
    </lineage>
</organism>
<comment type="function">
    <text evidence="7">Catalyzes the anaerobic formation of alpha-ketobutyrate and ammonia from threonine in a two-step reaction. The first step involved a dehydration of threonine and a production of enamine intermediates (aminocrotonate), which tautomerizes to its imine form (iminobutyrate). Both intermediates are unstable and short-lived. The second step is the nonenzymatic hydrolysis of the enamine/imine intermediates to form 2-ketobutyrate and free ammonia. In the low water environment of the cell, the second step is accelerated by RidA.</text>
</comment>
<protein>
    <recommendedName>
        <fullName evidence="4">threonine ammonia-lyase</fullName>
        <ecNumber evidence="4">4.3.1.19</ecNumber>
    </recommendedName>
    <alternativeName>
        <fullName evidence="8">Threonine deaminase</fullName>
    </alternativeName>
</protein>
<dbReference type="NCBIfam" id="TIGR01127">
    <property type="entry name" value="ilvA_1Cterm"/>
    <property type="match status" value="1"/>
</dbReference>
<comment type="similarity">
    <text evidence="3">Belongs to the serine/threonine dehydratase family.</text>
</comment>
<accession>A0A1I6KFW9</accession>
<evidence type="ECO:0000256" key="7">
    <source>
        <dbReference type="ARBA" id="ARBA00025527"/>
    </source>
</evidence>
<keyword evidence="6" id="KW-0456">Lyase</keyword>
<evidence type="ECO:0000256" key="5">
    <source>
        <dbReference type="ARBA" id="ARBA00022898"/>
    </source>
</evidence>
<dbReference type="Gene3D" id="3.40.50.1100">
    <property type="match status" value="2"/>
</dbReference>
<dbReference type="InterPro" id="IPR045865">
    <property type="entry name" value="ACT-like_dom_sf"/>
</dbReference>